<dbReference type="InterPro" id="IPR003607">
    <property type="entry name" value="HD/PDEase_dom"/>
</dbReference>
<protein>
    <recommendedName>
        <fullName evidence="1">HD domain-containing protein</fullName>
    </recommendedName>
</protein>
<dbReference type="Gene3D" id="1.10.3210.10">
    <property type="entry name" value="Hypothetical protein af1432"/>
    <property type="match status" value="1"/>
</dbReference>
<proteinExistence type="predicted"/>
<organism evidence="2">
    <name type="scientific">marine sediment metagenome</name>
    <dbReference type="NCBI Taxonomy" id="412755"/>
    <lineage>
        <taxon>unclassified sequences</taxon>
        <taxon>metagenomes</taxon>
        <taxon>ecological metagenomes</taxon>
    </lineage>
</organism>
<gene>
    <name evidence="2" type="ORF">S06H3_26007</name>
</gene>
<dbReference type="EMBL" id="BARV01015004">
    <property type="protein sequence ID" value="GAI25740.1"/>
    <property type="molecule type" value="Genomic_DNA"/>
</dbReference>
<dbReference type="SUPFAM" id="SSF109604">
    <property type="entry name" value="HD-domain/PDEase-like"/>
    <property type="match status" value="1"/>
</dbReference>
<comment type="caution">
    <text evidence="2">The sequence shown here is derived from an EMBL/GenBank/DDBJ whole genome shotgun (WGS) entry which is preliminary data.</text>
</comment>
<accession>X1NFZ9</accession>
<dbReference type="SMART" id="SM00471">
    <property type="entry name" value="HDc"/>
    <property type="match status" value="1"/>
</dbReference>
<feature type="non-terminal residue" evidence="2">
    <location>
        <position position="219"/>
    </location>
</feature>
<feature type="domain" description="HD" evidence="1">
    <location>
        <begin position="64"/>
        <end position="196"/>
    </location>
</feature>
<dbReference type="PANTHER" id="PTHR11373">
    <property type="entry name" value="DEOXYNUCLEOSIDE TRIPHOSPHATE TRIPHOSPHOHYDROLASE"/>
    <property type="match status" value="1"/>
</dbReference>
<name>X1NFZ9_9ZZZZ</name>
<dbReference type="PANTHER" id="PTHR11373:SF43">
    <property type="entry name" value="DEOXYGUANOSINETRIPHOSPHATE TRIPHOSPHOHYDROLASE-LIKE PROTEIN"/>
    <property type="match status" value="1"/>
</dbReference>
<dbReference type="GO" id="GO:0008832">
    <property type="term" value="F:dGTPase activity"/>
    <property type="evidence" value="ECO:0007669"/>
    <property type="project" value="TreeGrafter"/>
</dbReference>
<dbReference type="AlphaFoldDB" id="X1NFZ9"/>
<evidence type="ECO:0000259" key="1">
    <source>
        <dbReference type="PROSITE" id="PS51831"/>
    </source>
</evidence>
<evidence type="ECO:0000313" key="2">
    <source>
        <dbReference type="EMBL" id="GAI25740.1"/>
    </source>
</evidence>
<dbReference type="InterPro" id="IPR050135">
    <property type="entry name" value="dGTPase-like"/>
</dbReference>
<sequence length="219" mass="24524">MDKSVFENPLSEAVYSERVSSRTEDLRGPYFRDQTAIIHSLPFRRLKHKAQVFFSPNNDHVCTRIEHALHVATIAATVAKGLDLNEDMAYAIGLAHDLGQAPFGHAGESVLNEKTGRFIHEIHGLRIVDKLGNRGRSLNLTYGVRDGIICHCGEALDQEIRPRQEEIDLATITDRSFFPSSYEGCVARMADRIAYLGRDLEDAIYGGFIEVKKMPGVIR</sequence>
<dbReference type="PROSITE" id="PS51831">
    <property type="entry name" value="HD"/>
    <property type="match status" value="1"/>
</dbReference>
<dbReference type="Pfam" id="PF01966">
    <property type="entry name" value="HD"/>
    <property type="match status" value="1"/>
</dbReference>
<dbReference type="GO" id="GO:0006203">
    <property type="term" value="P:dGTP catabolic process"/>
    <property type="evidence" value="ECO:0007669"/>
    <property type="project" value="TreeGrafter"/>
</dbReference>
<reference evidence="2" key="1">
    <citation type="journal article" date="2014" name="Front. Microbiol.">
        <title>High frequency of phylogenetically diverse reductive dehalogenase-homologous genes in deep subseafloor sedimentary metagenomes.</title>
        <authorList>
            <person name="Kawai M."/>
            <person name="Futagami T."/>
            <person name="Toyoda A."/>
            <person name="Takaki Y."/>
            <person name="Nishi S."/>
            <person name="Hori S."/>
            <person name="Arai W."/>
            <person name="Tsubouchi T."/>
            <person name="Morono Y."/>
            <person name="Uchiyama I."/>
            <person name="Ito T."/>
            <person name="Fujiyama A."/>
            <person name="Inagaki F."/>
            <person name="Takami H."/>
        </authorList>
    </citation>
    <scope>NUCLEOTIDE SEQUENCE</scope>
    <source>
        <strain evidence="2">Expedition CK06-06</strain>
    </source>
</reference>
<dbReference type="InterPro" id="IPR006674">
    <property type="entry name" value="HD_domain"/>
</dbReference>